<feature type="transmembrane region" description="Helical" evidence="1">
    <location>
        <begin position="7"/>
        <end position="29"/>
    </location>
</feature>
<dbReference type="EMBL" id="FUKR01000036">
    <property type="protein sequence ID" value="SJN29485.1"/>
    <property type="molecule type" value="Genomic_DNA"/>
</dbReference>
<accession>A0A1R4JCF9</accession>
<dbReference type="RefSeq" id="WP_087136892.1">
    <property type="nucleotide sequence ID" value="NZ_FUKR01000036.1"/>
</dbReference>
<keyword evidence="3" id="KW-1185">Reference proteome</keyword>
<keyword evidence="1" id="KW-1133">Transmembrane helix</keyword>
<dbReference type="AlphaFoldDB" id="A0A1R4JCF9"/>
<keyword evidence="1" id="KW-0812">Transmembrane</keyword>
<gene>
    <name evidence="2" type="ORF">FM119_06615</name>
</gene>
<organism evidence="2 3">
    <name type="scientific">Mycetocola reblochoni REB411</name>
    <dbReference type="NCBI Taxonomy" id="1255698"/>
    <lineage>
        <taxon>Bacteria</taxon>
        <taxon>Bacillati</taxon>
        <taxon>Actinomycetota</taxon>
        <taxon>Actinomycetes</taxon>
        <taxon>Micrococcales</taxon>
        <taxon>Microbacteriaceae</taxon>
        <taxon>Mycetocola</taxon>
    </lineage>
</organism>
<dbReference type="OrthoDB" id="5115907at2"/>
<dbReference type="Proteomes" id="UP000196778">
    <property type="component" value="Unassembled WGS sequence"/>
</dbReference>
<evidence type="ECO:0000256" key="1">
    <source>
        <dbReference type="SAM" id="Phobius"/>
    </source>
</evidence>
<evidence type="ECO:0000313" key="2">
    <source>
        <dbReference type="EMBL" id="SJN29485.1"/>
    </source>
</evidence>
<name>A0A1R4JCF9_9MICO</name>
<keyword evidence="1" id="KW-0472">Membrane</keyword>
<proteinExistence type="predicted"/>
<sequence length="162" mass="18236">MTLRRALYRWMWIACLALPAWTLLGWTLFSRGGWALAGVLLALPLLFIALSGVAGVTALRPGVRGERALESRDAVILLLWHASIVVFGTFQFDAGWTVTAMVLLGLVAFWNALWRLIVALRRKAAEFTAEYQQMRTPPSVTKPEPDWQGEMIVIDEDQPRRD</sequence>
<feature type="transmembrane region" description="Helical" evidence="1">
    <location>
        <begin position="71"/>
        <end position="90"/>
    </location>
</feature>
<protein>
    <submittedName>
        <fullName evidence="2">Uncharacterized protein</fullName>
    </submittedName>
</protein>
<feature type="transmembrane region" description="Helical" evidence="1">
    <location>
        <begin position="96"/>
        <end position="114"/>
    </location>
</feature>
<evidence type="ECO:0000313" key="3">
    <source>
        <dbReference type="Proteomes" id="UP000196778"/>
    </source>
</evidence>
<feature type="transmembrane region" description="Helical" evidence="1">
    <location>
        <begin position="35"/>
        <end position="59"/>
    </location>
</feature>
<reference evidence="3" key="1">
    <citation type="submission" date="2017-02" db="EMBL/GenBank/DDBJ databases">
        <authorList>
            <person name="Dridi B."/>
        </authorList>
    </citation>
    <scope>NUCLEOTIDE SEQUENCE [LARGE SCALE GENOMIC DNA]</scope>
    <source>
        <strain evidence="3">EB411</strain>
    </source>
</reference>